<dbReference type="Pfam" id="PF00067">
    <property type="entry name" value="p450"/>
    <property type="match status" value="1"/>
</dbReference>
<name>A0AAJ1S930_9MYCO</name>
<reference evidence="5" key="1">
    <citation type="submission" date="2023-06" db="EMBL/GenBank/DDBJ databases">
        <title>Identification of two novel mycobacterium reveal diversities and complexities of Mycobacterium gordonae clade.</title>
        <authorList>
            <person name="Matsumoto Y."/>
            <person name="Nakamura S."/>
            <person name="Motooka D."/>
            <person name="Fukushima K."/>
        </authorList>
    </citation>
    <scope>NUCLEOTIDE SEQUENCE</scope>
    <source>
        <strain evidence="5">TY812</strain>
    </source>
</reference>
<keyword evidence="3 4" id="KW-0408">Iron</keyword>
<evidence type="ECO:0000256" key="3">
    <source>
        <dbReference type="PIRSR" id="PIRSR602401-1"/>
    </source>
</evidence>
<dbReference type="SUPFAM" id="SSF48264">
    <property type="entry name" value="Cytochrome P450"/>
    <property type="match status" value="1"/>
</dbReference>
<dbReference type="PRINTS" id="PR00463">
    <property type="entry name" value="EP450I"/>
</dbReference>
<keyword evidence="3 4" id="KW-0349">Heme</keyword>
<evidence type="ECO:0000256" key="2">
    <source>
        <dbReference type="ARBA" id="ARBA00010617"/>
    </source>
</evidence>
<dbReference type="RefSeq" id="WP_306256126.1">
    <property type="nucleotide sequence ID" value="NZ_JAUFSA010000007.1"/>
</dbReference>
<dbReference type="AlphaFoldDB" id="A0AAJ1S930"/>
<dbReference type="InterPro" id="IPR002401">
    <property type="entry name" value="Cyt_P450_E_grp-I"/>
</dbReference>
<proteinExistence type="inferred from homology"/>
<dbReference type="InterPro" id="IPR017972">
    <property type="entry name" value="Cyt_P450_CS"/>
</dbReference>
<comment type="caution">
    <text evidence="5">The sequence shown here is derived from an EMBL/GenBank/DDBJ whole genome shotgun (WGS) entry which is preliminary data.</text>
</comment>
<dbReference type="PANTHER" id="PTHR24305">
    <property type="entry name" value="CYTOCHROME P450"/>
    <property type="match status" value="1"/>
</dbReference>
<keyword evidence="4" id="KW-0503">Monooxygenase</keyword>
<dbReference type="Proteomes" id="UP001229081">
    <property type="component" value="Unassembled WGS sequence"/>
</dbReference>
<dbReference type="EMBL" id="JAUFSA010000007">
    <property type="protein sequence ID" value="MDP7739697.1"/>
    <property type="molecule type" value="Genomic_DNA"/>
</dbReference>
<keyword evidence="3 4" id="KW-0479">Metal-binding</keyword>
<dbReference type="GO" id="GO:0005506">
    <property type="term" value="F:iron ion binding"/>
    <property type="evidence" value="ECO:0007669"/>
    <property type="project" value="InterPro"/>
</dbReference>
<evidence type="ECO:0000313" key="6">
    <source>
        <dbReference type="Proteomes" id="UP001229081"/>
    </source>
</evidence>
<comment type="cofactor">
    <cofactor evidence="1 3">
        <name>heme</name>
        <dbReference type="ChEBI" id="CHEBI:30413"/>
    </cofactor>
</comment>
<comment type="similarity">
    <text evidence="2 4">Belongs to the cytochrome P450 family.</text>
</comment>
<dbReference type="PROSITE" id="PS00086">
    <property type="entry name" value="CYTOCHROME_P450"/>
    <property type="match status" value="1"/>
</dbReference>
<feature type="binding site" description="axial binding residue" evidence="3">
    <location>
        <position position="409"/>
    </location>
    <ligand>
        <name>heme</name>
        <dbReference type="ChEBI" id="CHEBI:30413"/>
    </ligand>
    <ligandPart>
        <name>Fe</name>
        <dbReference type="ChEBI" id="CHEBI:18248"/>
    </ligandPart>
</feature>
<dbReference type="GO" id="GO:0016705">
    <property type="term" value="F:oxidoreductase activity, acting on paired donors, with incorporation or reduction of molecular oxygen"/>
    <property type="evidence" value="ECO:0007669"/>
    <property type="project" value="InterPro"/>
</dbReference>
<dbReference type="Gene3D" id="1.10.630.10">
    <property type="entry name" value="Cytochrome P450"/>
    <property type="match status" value="1"/>
</dbReference>
<dbReference type="PRINTS" id="PR00385">
    <property type="entry name" value="P450"/>
</dbReference>
<dbReference type="GO" id="GO:0004497">
    <property type="term" value="F:monooxygenase activity"/>
    <property type="evidence" value="ECO:0007669"/>
    <property type="project" value="UniProtKB-KW"/>
</dbReference>
<evidence type="ECO:0000256" key="4">
    <source>
        <dbReference type="RuleBase" id="RU000461"/>
    </source>
</evidence>
<accession>A0AAJ1S930</accession>
<dbReference type="InterPro" id="IPR050121">
    <property type="entry name" value="Cytochrome_P450_monoxygenase"/>
</dbReference>
<organism evidence="5 6">
    <name type="scientific">Mycobacterium paragordonae</name>
    <dbReference type="NCBI Taxonomy" id="1389713"/>
    <lineage>
        <taxon>Bacteria</taxon>
        <taxon>Bacillati</taxon>
        <taxon>Actinomycetota</taxon>
        <taxon>Actinomycetes</taxon>
        <taxon>Mycobacteriales</taxon>
        <taxon>Mycobacteriaceae</taxon>
        <taxon>Mycobacterium</taxon>
    </lineage>
</organism>
<evidence type="ECO:0000256" key="1">
    <source>
        <dbReference type="ARBA" id="ARBA00001971"/>
    </source>
</evidence>
<protein>
    <submittedName>
        <fullName evidence="5">Cytochrome P450</fullName>
    </submittedName>
</protein>
<dbReference type="GO" id="GO:0020037">
    <property type="term" value="F:heme binding"/>
    <property type="evidence" value="ECO:0007669"/>
    <property type="project" value="InterPro"/>
</dbReference>
<sequence>MTATTGPSAGKPSRFEFPILGDLSTIGFDKPVQQVTDQLRQLGSGMIEQPIGRQPVIFVADPALIDDVNNETHWEKHVGPSLNRLRSTLGDGLFTAYNDEPNWRKAHNIMTPLFTKAAMKRYHDEMLNAVRELLDAWTVKSRVKGWIAVPADANRLTIEMIARTAIGHSFNDLSDVRQRESPFVAMLLRELAYADRHTEVSQQRKAQHNSDKEEMSRHVARVISERRLNPPGATTDVLDALMNSPDPDTGEQLDNNTAINEILTLLVVGSETSANTIAFALHLLATHPDVAAQARAEIDEHWPEPVYPNINFDDVTKLRYLRCIVDETLRLWPAAPGYFRQARHDTTIGHGRHHFQAGDWVFVHLIAAHRFDTWGPDATEFNPNRFLPENLRKLPPRTYKPFGTGPRACLGRQFALHEILLTLAAVLHQFELEPLPGYSLSASEAMTLKPIGLQLRFHRRH</sequence>
<dbReference type="InterPro" id="IPR036396">
    <property type="entry name" value="Cyt_P450_sf"/>
</dbReference>
<evidence type="ECO:0000313" key="5">
    <source>
        <dbReference type="EMBL" id="MDP7739697.1"/>
    </source>
</evidence>
<gene>
    <name evidence="5" type="ORF">QXL92_33765</name>
</gene>
<dbReference type="PANTHER" id="PTHR24305:SF166">
    <property type="entry name" value="CYTOCHROME P450 12A4, MITOCHONDRIAL-RELATED"/>
    <property type="match status" value="1"/>
</dbReference>
<keyword evidence="4" id="KW-0560">Oxidoreductase</keyword>
<dbReference type="InterPro" id="IPR001128">
    <property type="entry name" value="Cyt_P450"/>
</dbReference>